<reference evidence="1" key="1">
    <citation type="submission" date="2020-07" db="EMBL/GenBank/DDBJ databases">
        <title>Multicomponent nature underlies the extraordinary mechanical properties of spider dragline silk.</title>
        <authorList>
            <person name="Kono N."/>
            <person name="Nakamura H."/>
            <person name="Mori M."/>
            <person name="Yoshida Y."/>
            <person name="Ohtoshi R."/>
            <person name="Malay A.D."/>
            <person name="Moran D.A.P."/>
            <person name="Tomita M."/>
            <person name="Numata K."/>
            <person name="Arakawa K."/>
        </authorList>
    </citation>
    <scope>NUCLEOTIDE SEQUENCE</scope>
</reference>
<evidence type="ECO:0000313" key="2">
    <source>
        <dbReference type="Proteomes" id="UP000887116"/>
    </source>
</evidence>
<keyword evidence="2" id="KW-1185">Reference proteome</keyword>
<proteinExistence type="predicted"/>
<feature type="non-terminal residue" evidence="1">
    <location>
        <position position="57"/>
    </location>
</feature>
<dbReference type="AlphaFoldDB" id="A0A8X6KBS7"/>
<dbReference type="Proteomes" id="UP000887116">
    <property type="component" value="Unassembled WGS sequence"/>
</dbReference>
<sequence>MTMRKVKGVDIGIGRGHYGPKGLIIRFYGRMPHKGHSSKGLHLEVCVRSNNKELVLV</sequence>
<comment type="caution">
    <text evidence="1">The sequence shown here is derived from an EMBL/GenBank/DDBJ whole genome shotgun (WGS) entry which is preliminary data.</text>
</comment>
<evidence type="ECO:0000313" key="1">
    <source>
        <dbReference type="EMBL" id="GFQ71330.1"/>
    </source>
</evidence>
<dbReference type="EMBL" id="BMAO01001139">
    <property type="protein sequence ID" value="GFQ71330.1"/>
    <property type="molecule type" value="Genomic_DNA"/>
</dbReference>
<gene>
    <name evidence="1" type="ORF">TNCT_634171</name>
</gene>
<organism evidence="1 2">
    <name type="scientific">Trichonephila clavata</name>
    <name type="common">Joro spider</name>
    <name type="synonym">Nephila clavata</name>
    <dbReference type="NCBI Taxonomy" id="2740835"/>
    <lineage>
        <taxon>Eukaryota</taxon>
        <taxon>Metazoa</taxon>
        <taxon>Ecdysozoa</taxon>
        <taxon>Arthropoda</taxon>
        <taxon>Chelicerata</taxon>
        <taxon>Arachnida</taxon>
        <taxon>Araneae</taxon>
        <taxon>Araneomorphae</taxon>
        <taxon>Entelegynae</taxon>
        <taxon>Araneoidea</taxon>
        <taxon>Nephilidae</taxon>
        <taxon>Trichonephila</taxon>
    </lineage>
</organism>
<accession>A0A8X6KBS7</accession>
<protein>
    <submittedName>
        <fullName evidence="1">Uncharacterized protein</fullName>
    </submittedName>
</protein>
<name>A0A8X6KBS7_TRICU</name>